<evidence type="ECO:0000313" key="3">
    <source>
        <dbReference type="EMBL" id="KAJ7754608.1"/>
    </source>
</evidence>
<feature type="signal peptide" evidence="2">
    <location>
        <begin position="1"/>
        <end position="24"/>
    </location>
</feature>
<evidence type="ECO:0000256" key="1">
    <source>
        <dbReference type="SAM" id="MobiDB-lite"/>
    </source>
</evidence>
<dbReference type="Proteomes" id="UP001215598">
    <property type="component" value="Unassembled WGS sequence"/>
</dbReference>
<feature type="region of interest" description="Disordered" evidence="1">
    <location>
        <begin position="349"/>
        <end position="369"/>
    </location>
</feature>
<feature type="chain" id="PRO_5042018990" evidence="2">
    <location>
        <begin position="25"/>
        <end position="463"/>
    </location>
</feature>
<protein>
    <submittedName>
        <fullName evidence="3">Uncharacterized protein</fullName>
    </submittedName>
</protein>
<keyword evidence="4" id="KW-1185">Reference proteome</keyword>
<keyword evidence="2" id="KW-0732">Signal</keyword>
<name>A0AAD7J0R7_9AGAR</name>
<dbReference type="EMBL" id="JARKIB010000052">
    <property type="protein sequence ID" value="KAJ7754608.1"/>
    <property type="molecule type" value="Genomic_DNA"/>
</dbReference>
<proteinExistence type="predicted"/>
<feature type="compositionally biased region" description="Acidic residues" evidence="1">
    <location>
        <begin position="351"/>
        <end position="361"/>
    </location>
</feature>
<reference evidence="3" key="1">
    <citation type="submission" date="2023-03" db="EMBL/GenBank/DDBJ databases">
        <title>Massive genome expansion in bonnet fungi (Mycena s.s.) driven by repeated elements and novel gene families across ecological guilds.</title>
        <authorList>
            <consortium name="Lawrence Berkeley National Laboratory"/>
            <person name="Harder C.B."/>
            <person name="Miyauchi S."/>
            <person name="Viragh M."/>
            <person name="Kuo A."/>
            <person name="Thoen E."/>
            <person name="Andreopoulos B."/>
            <person name="Lu D."/>
            <person name="Skrede I."/>
            <person name="Drula E."/>
            <person name="Henrissat B."/>
            <person name="Morin E."/>
            <person name="Kohler A."/>
            <person name="Barry K."/>
            <person name="LaButti K."/>
            <person name="Morin E."/>
            <person name="Salamov A."/>
            <person name="Lipzen A."/>
            <person name="Mereny Z."/>
            <person name="Hegedus B."/>
            <person name="Baldrian P."/>
            <person name="Stursova M."/>
            <person name="Weitz H."/>
            <person name="Taylor A."/>
            <person name="Grigoriev I.V."/>
            <person name="Nagy L.G."/>
            <person name="Martin F."/>
            <person name="Kauserud H."/>
        </authorList>
    </citation>
    <scope>NUCLEOTIDE SEQUENCE</scope>
    <source>
        <strain evidence="3">CBHHK182m</strain>
    </source>
</reference>
<evidence type="ECO:0000256" key="2">
    <source>
        <dbReference type="SAM" id="SignalP"/>
    </source>
</evidence>
<organism evidence="3 4">
    <name type="scientific">Mycena metata</name>
    <dbReference type="NCBI Taxonomy" id="1033252"/>
    <lineage>
        <taxon>Eukaryota</taxon>
        <taxon>Fungi</taxon>
        <taxon>Dikarya</taxon>
        <taxon>Basidiomycota</taxon>
        <taxon>Agaricomycotina</taxon>
        <taxon>Agaricomycetes</taxon>
        <taxon>Agaricomycetidae</taxon>
        <taxon>Agaricales</taxon>
        <taxon>Marasmiineae</taxon>
        <taxon>Mycenaceae</taxon>
        <taxon>Mycena</taxon>
    </lineage>
</organism>
<accession>A0AAD7J0R7</accession>
<sequence>MPRQCVPWKHPVWLLCFRVPRVVPAPSAKAEGTDCVQYIRDSDNGGHVHTYYNHALPKTPKKLRPFLVSTLRFQSHLKIGFTHTKGYSIREGTWGGFPLQLEGIRRIHGNPLYPQCGDLGDCLRPSTNYGGWWPLPLRRSPPSPPPSPPFSSSAAAAVVAADFVPSATAITVRGTTGRLLYKIKQYVHQLPVSTNFSVLETARTSLWSVLLCAILILSDVQNRLKANIGVCLIVVRLPFATTTTRPPHPTRGPGKPLSLPHLILLAAPRRVCCVELKLGSASPAACLCTFKLQRHALVPASRKVSCPPTSRARTHISLKTQSGRVFAEFYQATTFSILTPLAAAVCAESDNQQDMEPEDSEPYLNTSDSDTAIATTDTEAAGPTPPGTPCCVSQACSGGIEFRTGPSSTRTGTSLQCSPAELAELNPEEYRQASKEARWAMGVGLWSTFNELVELAEPVEATQ</sequence>
<gene>
    <name evidence="3" type="ORF">B0H16DRAFT_1459076</name>
</gene>
<evidence type="ECO:0000313" key="4">
    <source>
        <dbReference type="Proteomes" id="UP001215598"/>
    </source>
</evidence>
<dbReference type="AlphaFoldDB" id="A0AAD7J0R7"/>
<comment type="caution">
    <text evidence="3">The sequence shown here is derived from an EMBL/GenBank/DDBJ whole genome shotgun (WGS) entry which is preliminary data.</text>
</comment>